<evidence type="ECO:0008006" key="3">
    <source>
        <dbReference type="Google" id="ProtNLM"/>
    </source>
</evidence>
<comment type="caution">
    <text evidence="1">The sequence shown here is derived from an EMBL/GenBank/DDBJ whole genome shotgun (WGS) entry which is preliminary data.</text>
</comment>
<proteinExistence type="predicted"/>
<dbReference type="Pfam" id="PF20062">
    <property type="entry name" value="DUF6461"/>
    <property type="match status" value="1"/>
</dbReference>
<dbReference type="Proteomes" id="UP000659904">
    <property type="component" value="Unassembled WGS sequence"/>
</dbReference>
<keyword evidence="2" id="KW-1185">Reference proteome</keyword>
<dbReference type="AlphaFoldDB" id="A0A8J3KTW3"/>
<gene>
    <name evidence="1" type="ORF">Cci01nite_62630</name>
</gene>
<dbReference type="Gene3D" id="2.90.10.30">
    <property type="match status" value="1"/>
</dbReference>
<organism evidence="1 2">
    <name type="scientific">Catellatospora citrea</name>
    <dbReference type="NCBI Taxonomy" id="53366"/>
    <lineage>
        <taxon>Bacteria</taxon>
        <taxon>Bacillati</taxon>
        <taxon>Actinomycetota</taxon>
        <taxon>Actinomycetes</taxon>
        <taxon>Micromonosporales</taxon>
        <taxon>Micromonosporaceae</taxon>
        <taxon>Catellatospora</taxon>
    </lineage>
</organism>
<evidence type="ECO:0000313" key="1">
    <source>
        <dbReference type="EMBL" id="GIG01170.1"/>
    </source>
</evidence>
<protein>
    <recommendedName>
        <fullName evidence="3">Bulb-type lectin domain-containing protein</fullName>
    </recommendedName>
</protein>
<dbReference type="SUPFAM" id="SSF69322">
    <property type="entry name" value="Tricorn protease domain 2"/>
    <property type="match status" value="1"/>
</dbReference>
<dbReference type="InterPro" id="IPR036426">
    <property type="entry name" value="Bulb-type_lectin_dom_sf"/>
</dbReference>
<name>A0A8J3KTW3_9ACTN</name>
<dbReference type="InterPro" id="IPR045592">
    <property type="entry name" value="DUF6461"/>
</dbReference>
<dbReference type="EMBL" id="BONH01000036">
    <property type="protein sequence ID" value="GIG01170.1"/>
    <property type="molecule type" value="Genomic_DNA"/>
</dbReference>
<reference evidence="1 2" key="1">
    <citation type="submission" date="2021-01" db="EMBL/GenBank/DDBJ databases">
        <title>Whole genome shotgun sequence of Catellatospora citrea NBRC 14495.</title>
        <authorList>
            <person name="Komaki H."/>
            <person name="Tamura T."/>
        </authorList>
    </citation>
    <scope>NUCLEOTIDE SEQUENCE [LARGE SCALE GENOMIC DNA]</scope>
    <source>
        <strain evidence="1 2">NBRC 14495</strain>
    </source>
</reference>
<accession>A0A8J3KTW3</accession>
<sequence>MLRAGEALSMESLVSENGAFALVHRGGVLALRDRSRAVDLWQVCGSEAADRWDDVPGQLSAAFAGTAFVAMTSHAATARLTTGSVNPDVGWVGVGRNGMGRLVLLPDGYLVLEDGSGRPHWRSGGVDRRVSAAIVTGDGRLVLMDPDGFQRWSRDPVTDADFAGYQVATGDRLTRGQRLAGAIMSSNGRYRLSHKPDGETVLVRVQGGGEVWSRRAGAPGLEITLGHDGVLRTGTDSTALARWTGRRVDPLAFVVSALVVEDDGDVVLVGADGSEVYRSGTAVEEARLGQLQREYVRREHKERAKHPRPRGSGLGADWFRALDLGDHYAITLVQAVSAHEALLRLGVDAERIASMAYADLALVQDLDGDTLKRFFCAQLDDWVMVVELDSTDGADRLTSMSRGTQAVVCALNHDGEEFLGWSVDGVPTALYEWDSESEALERGGPADAGTRRDAIVPFMRAIGLGRYRDTGDDDHFLPASVEIACLIANVRPGPEHFAAERLGAVDAR</sequence>
<evidence type="ECO:0000313" key="2">
    <source>
        <dbReference type="Proteomes" id="UP000659904"/>
    </source>
</evidence>
<dbReference type="Gene3D" id="2.90.10.10">
    <property type="entry name" value="Bulb-type lectin domain"/>
    <property type="match status" value="1"/>
</dbReference>
<dbReference type="SUPFAM" id="SSF51110">
    <property type="entry name" value="alpha-D-mannose-specific plant lectins"/>
    <property type="match status" value="1"/>
</dbReference>